<evidence type="ECO:0000313" key="2">
    <source>
        <dbReference type="Proteomes" id="UP001183824"/>
    </source>
</evidence>
<comment type="caution">
    <text evidence="1">The sequence shown here is derived from an EMBL/GenBank/DDBJ whole genome shotgun (WGS) entry which is preliminary data.</text>
</comment>
<dbReference type="Proteomes" id="UP001183824">
    <property type="component" value="Unassembled WGS sequence"/>
</dbReference>
<evidence type="ECO:0000313" key="1">
    <source>
        <dbReference type="EMBL" id="MDT0483537.1"/>
    </source>
</evidence>
<dbReference type="EMBL" id="JAVREZ010000009">
    <property type="protein sequence ID" value="MDT0483537.1"/>
    <property type="molecule type" value="Genomic_DNA"/>
</dbReference>
<proteinExistence type="predicted"/>
<sequence length="195" mass="21242">MRTGTTPPAPAPAPPAARWLGVPRWRAALGRLGARRWLAAVQLLAAVRPLPRPHRRPAPVRPSRAEQLRALVAVLDEAVAAQTPADEAVAACGEPGPVSRGTARDCGQQSIALHRLHARLQDLGTTDPDLVAAQARAVRLLAYDLWMLRASMNLAFTVRPVDRTEAARLRLNGLGRPADDLRRLRDSLRVELRDT</sequence>
<protein>
    <submittedName>
        <fullName evidence="1">Uncharacterized protein</fullName>
    </submittedName>
</protein>
<accession>A0ABU2VF25</accession>
<organism evidence="1 2">
    <name type="scientific">Streptomyces doebereineriae</name>
    <dbReference type="NCBI Taxonomy" id="3075528"/>
    <lineage>
        <taxon>Bacteria</taxon>
        <taxon>Bacillati</taxon>
        <taxon>Actinomycetota</taxon>
        <taxon>Actinomycetes</taxon>
        <taxon>Kitasatosporales</taxon>
        <taxon>Streptomycetaceae</taxon>
        <taxon>Streptomyces</taxon>
    </lineage>
</organism>
<keyword evidence="2" id="KW-1185">Reference proteome</keyword>
<name>A0ABU2VF25_9ACTN</name>
<reference evidence="2" key="1">
    <citation type="submission" date="2023-07" db="EMBL/GenBank/DDBJ databases">
        <title>30 novel species of actinomycetes from the DSMZ collection.</title>
        <authorList>
            <person name="Nouioui I."/>
        </authorList>
    </citation>
    <scope>NUCLEOTIDE SEQUENCE [LARGE SCALE GENOMIC DNA]</scope>
    <source>
        <strain evidence="2">DSM 41640</strain>
    </source>
</reference>
<dbReference type="RefSeq" id="WP_311716458.1">
    <property type="nucleotide sequence ID" value="NZ_JAVREZ010000009.1"/>
</dbReference>
<gene>
    <name evidence="1" type="ORF">RNB18_25575</name>
</gene>